<accession>A0A0A8YWY9</accession>
<protein>
    <submittedName>
        <fullName evidence="1">Uncharacterized protein</fullName>
    </submittedName>
</protein>
<evidence type="ECO:0000313" key="1">
    <source>
        <dbReference type="EMBL" id="JAD29025.1"/>
    </source>
</evidence>
<sequence length="31" mass="3618">MQHKSKSMKWVYKRHSTTSSTLQVIPSQLSI</sequence>
<dbReference type="AlphaFoldDB" id="A0A0A8YWY9"/>
<organism evidence="1">
    <name type="scientific">Arundo donax</name>
    <name type="common">Giant reed</name>
    <name type="synonym">Donax arundinaceus</name>
    <dbReference type="NCBI Taxonomy" id="35708"/>
    <lineage>
        <taxon>Eukaryota</taxon>
        <taxon>Viridiplantae</taxon>
        <taxon>Streptophyta</taxon>
        <taxon>Embryophyta</taxon>
        <taxon>Tracheophyta</taxon>
        <taxon>Spermatophyta</taxon>
        <taxon>Magnoliopsida</taxon>
        <taxon>Liliopsida</taxon>
        <taxon>Poales</taxon>
        <taxon>Poaceae</taxon>
        <taxon>PACMAD clade</taxon>
        <taxon>Arundinoideae</taxon>
        <taxon>Arundineae</taxon>
        <taxon>Arundo</taxon>
    </lineage>
</organism>
<name>A0A0A8YWY9_ARUDO</name>
<proteinExistence type="predicted"/>
<reference evidence="1" key="2">
    <citation type="journal article" date="2015" name="Data Brief">
        <title>Shoot transcriptome of the giant reed, Arundo donax.</title>
        <authorList>
            <person name="Barrero R.A."/>
            <person name="Guerrero F.D."/>
            <person name="Moolhuijzen P."/>
            <person name="Goolsby J.A."/>
            <person name="Tidwell J."/>
            <person name="Bellgard S.E."/>
            <person name="Bellgard M.I."/>
        </authorList>
    </citation>
    <scope>NUCLEOTIDE SEQUENCE</scope>
    <source>
        <tissue evidence="1">Shoot tissue taken approximately 20 cm above the soil surface</tissue>
    </source>
</reference>
<dbReference type="EMBL" id="GBRH01268870">
    <property type="protein sequence ID" value="JAD29025.1"/>
    <property type="molecule type" value="Transcribed_RNA"/>
</dbReference>
<reference evidence="1" key="1">
    <citation type="submission" date="2014-09" db="EMBL/GenBank/DDBJ databases">
        <authorList>
            <person name="Magalhaes I.L.F."/>
            <person name="Oliveira U."/>
            <person name="Santos F.R."/>
            <person name="Vidigal T.H.D.A."/>
            <person name="Brescovit A.D."/>
            <person name="Santos A.J."/>
        </authorList>
    </citation>
    <scope>NUCLEOTIDE SEQUENCE</scope>
    <source>
        <tissue evidence="1">Shoot tissue taken approximately 20 cm above the soil surface</tissue>
    </source>
</reference>